<dbReference type="PANTHER" id="PTHR34547:SF1">
    <property type="entry name" value="YACP-LIKE NYN DOMAIN PROTEIN"/>
    <property type="match status" value="1"/>
</dbReference>
<dbReference type="EMBL" id="CP073100">
    <property type="protein sequence ID" value="QUE51954.1"/>
    <property type="molecule type" value="Genomic_DNA"/>
</dbReference>
<dbReference type="InterPro" id="IPR010298">
    <property type="entry name" value="YacP-like"/>
</dbReference>
<gene>
    <name evidence="1" type="ORF">KBB96_03470</name>
</gene>
<dbReference type="AlphaFoldDB" id="A0A975PFD9"/>
<dbReference type="Pfam" id="PF05991">
    <property type="entry name" value="NYN_YacP"/>
    <property type="match status" value="1"/>
</dbReference>
<dbReference type="RefSeq" id="WP_211632304.1">
    <property type="nucleotide sequence ID" value="NZ_CP073100.1"/>
</dbReference>
<name>A0A975PFD9_9BACT</name>
<protein>
    <submittedName>
        <fullName evidence="1">NYN domain-containing protein</fullName>
    </submittedName>
</protein>
<reference evidence="1" key="1">
    <citation type="submission" date="2021-04" db="EMBL/GenBank/DDBJ databases">
        <title>Luteolibacter sp. 32A isolated from the skin of an Anderson's salamander (Ambystoma andersonii).</title>
        <authorList>
            <person name="Spergser J."/>
            <person name="Busse H.-J."/>
        </authorList>
    </citation>
    <scope>NUCLEOTIDE SEQUENCE</scope>
    <source>
        <strain evidence="1">32A</strain>
    </source>
</reference>
<proteinExistence type="predicted"/>
<evidence type="ECO:0000313" key="1">
    <source>
        <dbReference type="EMBL" id="QUE51954.1"/>
    </source>
</evidence>
<dbReference type="KEGG" id="lamb:KBB96_03470"/>
<organism evidence="1 2">
    <name type="scientific">Luteolibacter ambystomatis</name>
    <dbReference type="NCBI Taxonomy" id="2824561"/>
    <lineage>
        <taxon>Bacteria</taxon>
        <taxon>Pseudomonadati</taxon>
        <taxon>Verrucomicrobiota</taxon>
        <taxon>Verrucomicrobiia</taxon>
        <taxon>Verrucomicrobiales</taxon>
        <taxon>Verrucomicrobiaceae</taxon>
        <taxon>Luteolibacter</taxon>
    </lineage>
</organism>
<evidence type="ECO:0000313" key="2">
    <source>
        <dbReference type="Proteomes" id="UP000676169"/>
    </source>
</evidence>
<dbReference type="PANTHER" id="PTHR34547">
    <property type="entry name" value="YACP-LIKE NYN DOMAIN PROTEIN"/>
    <property type="match status" value="1"/>
</dbReference>
<accession>A0A975PFD9</accession>
<sequence length="131" mass="14431">MEQLLIVDGHSAIFAIPRFAGLHRGPTRYLARLELVKWLQRFGDASEWKVVVVFDGKQAERGIEGGTEEGILILYSRNGETADSVIERLAARFGARDQVKVASDDRMVLLTASAFGAETMRIAALEILVEG</sequence>
<dbReference type="Proteomes" id="UP000676169">
    <property type="component" value="Chromosome"/>
</dbReference>
<keyword evidence="2" id="KW-1185">Reference proteome</keyword>